<feature type="domain" description="RING-type" evidence="3">
    <location>
        <begin position="125"/>
        <end position="168"/>
    </location>
</feature>
<feature type="compositionally biased region" description="Basic and acidic residues" evidence="2">
    <location>
        <begin position="104"/>
        <end position="123"/>
    </location>
</feature>
<evidence type="ECO:0000313" key="5">
    <source>
        <dbReference type="Proteomes" id="UP000823674"/>
    </source>
</evidence>
<dbReference type="InterPro" id="IPR039780">
    <property type="entry name" value="Mot2"/>
</dbReference>
<dbReference type="InterPro" id="IPR001841">
    <property type="entry name" value="Znf_RING"/>
</dbReference>
<keyword evidence="1" id="KW-0862">Zinc</keyword>
<feature type="region of interest" description="Disordered" evidence="2">
    <location>
        <begin position="58"/>
        <end position="123"/>
    </location>
</feature>
<accession>A0ABQ7NI13</accession>
<feature type="region of interest" description="Disordered" evidence="2">
    <location>
        <begin position="173"/>
        <end position="205"/>
    </location>
</feature>
<evidence type="ECO:0000256" key="1">
    <source>
        <dbReference type="PROSITE-ProRule" id="PRU00175"/>
    </source>
</evidence>
<proteinExistence type="predicted"/>
<keyword evidence="1" id="KW-0863">Zinc-finger</keyword>
<dbReference type="Gene3D" id="3.30.40.10">
    <property type="entry name" value="Zinc/RING finger domain, C3HC4 (zinc finger)"/>
    <property type="match status" value="1"/>
</dbReference>
<name>A0ABQ7NI13_BRACM</name>
<evidence type="ECO:0000259" key="3">
    <source>
        <dbReference type="PROSITE" id="PS50089"/>
    </source>
</evidence>
<reference evidence="4 5" key="1">
    <citation type="submission" date="2021-03" db="EMBL/GenBank/DDBJ databases">
        <authorList>
            <person name="King G.J."/>
            <person name="Bancroft I."/>
            <person name="Baten A."/>
            <person name="Bloomfield J."/>
            <person name="Borpatragohain P."/>
            <person name="He Z."/>
            <person name="Irish N."/>
            <person name="Irwin J."/>
            <person name="Liu K."/>
            <person name="Mauleon R.P."/>
            <person name="Moore J."/>
            <person name="Morris R."/>
            <person name="Ostergaard L."/>
            <person name="Wang B."/>
            <person name="Wells R."/>
        </authorList>
    </citation>
    <scope>NUCLEOTIDE SEQUENCE [LARGE SCALE GENOMIC DNA]</scope>
    <source>
        <strain evidence="4">R-o-18</strain>
        <tissue evidence="4">Leaf</tissue>
    </source>
</reference>
<dbReference type="PANTHER" id="PTHR12603">
    <property type="entry name" value="CCR4-NOT TRANSCRIPTION COMPLEX RELATED"/>
    <property type="match status" value="1"/>
</dbReference>
<comment type="caution">
    <text evidence="4">The sequence shown here is derived from an EMBL/GenBank/DDBJ whole genome shotgun (WGS) entry which is preliminary data.</text>
</comment>
<dbReference type="Proteomes" id="UP000823674">
    <property type="component" value="Chromosome A02"/>
</dbReference>
<dbReference type="Pfam" id="PF14570">
    <property type="entry name" value="zf-RING_4"/>
    <property type="match status" value="1"/>
</dbReference>
<gene>
    <name evidence="4" type="primary">A02p027640.1_BraROA</name>
    <name evidence="4" type="ORF">IGI04_006340</name>
</gene>
<dbReference type="PROSITE" id="PS50089">
    <property type="entry name" value="ZF_RING_2"/>
    <property type="match status" value="1"/>
</dbReference>
<dbReference type="SUPFAM" id="SSF57850">
    <property type="entry name" value="RING/U-box"/>
    <property type="match status" value="1"/>
</dbReference>
<dbReference type="InterPro" id="IPR013083">
    <property type="entry name" value="Znf_RING/FYVE/PHD"/>
</dbReference>
<dbReference type="EMBL" id="JADBGQ010000002">
    <property type="protein sequence ID" value="KAG5410021.1"/>
    <property type="molecule type" value="Genomic_DNA"/>
</dbReference>
<protein>
    <recommendedName>
        <fullName evidence="3">RING-type domain-containing protein</fullName>
    </recommendedName>
</protein>
<keyword evidence="1" id="KW-0479">Metal-binding</keyword>
<organism evidence="4 5">
    <name type="scientific">Brassica rapa subsp. trilocularis</name>
    <dbReference type="NCBI Taxonomy" id="1813537"/>
    <lineage>
        <taxon>Eukaryota</taxon>
        <taxon>Viridiplantae</taxon>
        <taxon>Streptophyta</taxon>
        <taxon>Embryophyta</taxon>
        <taxon>Tracheophyta</taxon>
        <taxon>Spermatophyta</taxon>
        <taxon>Magnoliopsida</taxon>
        <taxon>eudicotyledons</taxon>
        <taxon>Gunneridae</taxon>
        <taxon>Pentapetalae</taxon>
        <taxon>rosids</taxon>
        <taxon>malvids</taxon>
        <taxon>Brassicales</taxon>
        <taxon>Brassicaceae</taxon>
        <taxon>Brassiceae</taxon>
        <taxon>Brassica</taxon>
    </lineage>
</organism>
<feature type="compositionally biased region" description="Polar residues" evidence="2">
    <location>
        <begin position="194"/>
        <end position="205"/>
    </location>
</feature>
<sequence>MVADSITDDSQLSHGSPITRDVFKKRKVSFPTRVRRDTRSFIANMLRKLKHECKVDGARRQQRTVEDGDETVVLFDNSTDDDYSDALSMFNEEEDPSESTSTTEKPEPPSPEEKGTDEKKEGDDCPVCAEKMDATDLLFEQCSSCEYKMCLFCYNNINESTRVCPGCRKKYEKQTSGNSGEVSFQRRGGDPIPLSSSFQALNDSA</sequence>
<evidence type="ECO:0000256" key="2">
    <source>
        <dbReference type="SAM" id="MobiDB-lite"/>
    </source>
</evidence>
<keyword evidence="5" id="KW-1185">Reference proteome</keyword>
<dbReference type="PANTHER" id="PTHR12603:SF31">
    <property type="entry name" value="RING-TYPE DOMAIN-CONTAINING PROTEIN"/>
    <property type="match status" value="1"/>
</dbReference>
<evidence type="ECO:0000313" key="4">
    <source>
        <dbReference type="EMBL" id="KAG5410021.1"/>
    </source>
</evidence>